<name>A0A9X2FC95_9BACT</name>
<keyword evidence="2" id="KW-1185">Reference proteome</keyword>
<protein>
    <submittedName>
        <fullName evidence="1">Uncharacterized protein</fullName>
    </submittedName>
</protein>
<dbReference type="RefSeq" id="WP_252851761.1">
    <property type="nucleotide sequence ID" value="NZ_JAMXLR010000026.1"/>
</dbReference>
<accession>A0A9X2FC95</accession>
<organism evidence="1 2">
    <name type="scientific">Aeoliella straminimaris</name>
    <dbReference type="NCBI Taxonomy" id="2954799"/>
    <lineage>
        <taxon>Bacteria</taxon>
        <taxon>Pseudomonadati</taxon>
        <taxon>Planctomycetota</taxon>
        <taxon>Planctomycetia</taxon>
        <taxon>Pirellulales</taxon>
        <taxon>Lacipirellulaceae</taxon>
        <taxon>Aeoliella</taxon>
    </lineage>
</organism>
<reference evidence="1" key="1">
    <citation type="submission" date="2022-06" db="EMBL/GenBank/DDBJ databases">
        <title>Aeoliella straminimaris, a novel planctomycete from sediments.</title>
        <authorList>
            <person name="Vitorino I.R."/>
            <person name="Lage O.M."/>
        </authorList>
    </citation>
    <scope>NUCLEOTIDE SEQUENCE</scope>
    <source>
        <strain evidence="1">ICT_H6.2</strain>
    </source>
</reference>
<comment type="caution">
    <text evidence="1">The sequence shown here is derived from an EMBL/GenBank/DDBJ whole genome shotgun (WGS) entry which is preliminary data.</text>
</comment>
<dbReference type="EMBL" id="JAMXLR010000026">
    <property type="protein sequence ID" value="MCO6043654.1"/>
    <property type="molecule type" value="Genomic_DNA"/>
</dbReference>
<gene>
    <name evidence="1" type="ORF">NG895_07020</name>
</gene>
<sequence>MKIKQRSIYLGKFGSDESREACARIVADLLASRPITPPATSAKTQVAPAPSLTFGNLAARYI</sequence>
<evidence type="ECO:0000313" key="2">
    <source>
        <dbReference type="Proteomes" id="UP001155241"/>
    </source>
</evidence>
<dbReference type="Proteomes" id="UP001155241">
    <property type="component" value="Unassembled WGS sequence"/>
</dbReference>
<evidence type="ECO:0000313" key="1">
    <source>
        <dbReference type="EMBL" id="MCO6043654.1"/>
    </source>
</evidence>
<dbReference type="AlphaFoldDB" id="A0A9X2FC95"/>
<proteinExistence type="predicted"/>